<accession>A0A3S3QLA3</accession>
<dbReference type="EMBL" id="MTKO01000030">
    <property type="protein sequence ID" value="RWX47648.1"/>
    <property type="molecule type" value="Genomic_DNA"/>
</dbReference>
<dbReference type="AlphaFoldDB" id="A0A3S3QLA3"/>
<organism evidence="1 2">
    <name type="scientific">Candidatus Electrothrix aarhusensis</name>
    <dbReference type="NCBI Taxonomy" id="1859131"/>
    <lineage>
        <taxon>Bacteria</taxon>
        <taxon>Pseudomonadati</taxon>
        <taxon>Thermodesulfobacteriota</taxon>
        <taxon>Desulfobulbia</taxon>
        <taxon>Desulfobulbales</taxon>
        <taxon>Desulfobulbaceae</taxon>
        <taxon>Candidatus Electrothrix</taxon>
    </lineage>
</organism>
<proteinExistence type="predicted"/>
<gene>
    <name evidence="1" type="ORF">H206_06175</name>
</gene>
<evidence type="ECO:0000313" key="1">
    <source>
        <dbReference type="EMBL" id="RWX47648.1"/>
    </source>
</evidence>
<keyword evidence="2" id="KW-1185">Reference proteome</keyword>
<comment type="caution">
    <text evidence="1">The sequence shown here is derived from an EMBL/GenBank/DDBJ whole genome shotgun (WGS) entry which is preliminary data.</text>
</comment>
<dbReference type="Proteomes" id="UP000287853">
    <property type="component" value="Unassembled WGS sequence"/>
</dbReference>
<reference evidence="1 2" key="1">
    <citation type="submission" date="2017-01" db="EMBL/GenBank/DDBJ databases">
        <title>The cable genome- insights into the physiology and evolution of filamentous bacteria capable of sulfide oxidation via long distance electron transfer.</title>
        <authorList>
            <person name="Schreiber L."/>
            <person name="Bjerg J.T."/>
            <person name="Boggild A."/>
            <person name="Van De Vossenberg J."/>
            <person name="Meysman F."/>
            <person name="Nielsen L.P."/>
            <person name="Schramm A."/>
            <person name="Kjeldsen K.U."/>
        </authorList>
    </citation>
    <scope>NUCLEOTIDE SEQUENCE [LARGE SCALE GENOMIC DNA]</scope>
    <source>
        <strain evidence="1">MCF</strain>
    </source>
</reference>
<evidence type="ECO:0000313" key="2">
    <source>
        <dbReference type="Proteomes" id="UP000287853"/>
    </source>
</evidence>
<sequence length="72" mass="8732">MYIRGYCRNARSFVCFAVVLCRCCPLYSKRCAVREKKIYLFKYQNDKKRICKQERLSGIFVENPFVYMLTIR</sequence>
<protein>
    <submittedName>
        <fullName evidence="1">Uncharacterized protein</fullName>
    </submittedName>
</protein>
<name>A0A3S3QLA3_9BACT</name>